<name>A0ABW6BLB6_9SPHI</name>
<gene>
    <name evidence="2" type="ORF">ACFS7Y_15415</name>
</gene>
<dbReference type="GO" id="GO:0016779">
    <property type="term" value="F:nucleotidyltransferase activity"/>
    <property type="evidence" value="ECO:0007669"/>
    <property type="project" value="UniProtKB-KW"/>
</dbReference>
<dbReference type="RefSeq" id="WP_320184947.1">
    <property type="nucleotide sequence ID" value="NZ_CP138332.1"/>
</dbReference>
<dbReference type="InterPro" id="IPR000594">
    <property type="entry name" value="ThiF_NAD_FAD-bd"/>
</dbReference>
<sequence length="271" mass="30855">MVKKESNSLIFEYKPWHMTDSRYTRNRIFLKENEQEKIKSTPIFLGGCGIGSVIAECALRFGFENITLADGDAVELTNLNRQNFLEADVSNLKVTALKNRLLSINSDAKINIFPAYLNEENCEEALIGHTIAINALDFSKEFPVKFDELCIANKITILHPYNLGWGGLLTVVGQQSPSLQILNKGCDKFSEITFIEYVLDYYDYWGKSQTWLKNLINEFKNEDVPQSPPQLSIGSWILGSICTHVLYKLATGENVKLFPEFYLSTIQDFDR</sequence>
<reference evidence="3" key="1">
    <citation type="journal article" date="2019" name="Int. J. Syst. Evol. Microbiol.">
        <title>The Global Catalogue of Microorganisms (GCM) 10K type strain sequencing project: providing services to taxonomists for standard genome sequencing and annotation.</title>
        <authorList>
            <consortium name="The Broad Institute Genomics Platform"/>
            <consortium name="The Broad Institute Genome Sequencing Center for Infectious Disease"/>
            <person name="Wu L."/>
            <person name="Ma J."/>
        </authorList>
    </citation>
    <scope>NUCLEOTIDE SEQUENCE [LARGE SCALE GENOMIC DNA]</scope>
    <source>
        <strain evidence="3">KCTC 22814</strain>
    </source>
</reference>
<dbReference type="SUPFAM" id="SSF69572">
    <property type="entry name" value="Activating enzymes of the ubiquitin-like proteins"/>
    <property type="match status" value="1"/>
</dbReference>
<protein>
    <submittedName>
        <fullName evidence="2">ThiF family adenylyltransferase</fullName>
    </submittedName>
</protein>
<dbReference type="EMBL" id="JBHUPB010000010">
    <property type="protein sequence ID" value="MFD2968786.1"/>
    <property type="molecule type" value="Genomic_DNA"/>
</dbReference>
<comment type="caution">
    <text evidence="2">The sequence shown here is derived from an EMBL/GenBank/DDBJ whole genome shotgun (WGS) entry which is preliminary data.</text>
</comment>
<dbReference type="Proteomes" id="UP001597525">
    <property type="component" value="Unassembled WGS sequence"/>
</dbReference>
<feature type="domain" description="THIF-type NAD/FAD binding fold" evidence="1">
    <location>
        <begin position="23"/>
        <end position="184"/>
    </location>
</feature>
<evidence type="ECO:0000259" key="1">
    <source>
        <dbReference type="Pfam" id="PF00899"/>
    </source>
</evidence>
<dbReference type="Pfam" id="PF00899">
    <property type="entry name" value="ThiF"/>
    <property type="match status" value="1"/>
</dbReference>
<dbReference type="PANTHER" id="PTHR43267:SF1">
    <property type="entry name" value="TRNA THREONYLCARBAMOYLADENOSINE DEHYDRATASE"/>
    <property type="match status" value="1"/>
</dbReference>
<evidence type="ECO:0000313" key="2">
    <source>
        <dbReference type="EMBL" id="MFD2968786.1"/>
    </source>
</evidence>
<dbReference type="Gene3D" id="3.40.50.720">
    <property type="entry name" value="NAD(P)-binding Rossmann-like Domain"/>
    <property type="match status" value="1"/>
</dbReference>
<evidence type="ECO:0000313" key="3">
    <source>
        <dbReference type="Proteomes" id="UP001597525"/>
    </source>
</evidence>
<keyword evidence="2" id="KW-0548">Nucleotidyltransferase</keyword>
<organism evidence="2 3">
    <name type="scientific">Sphingobacterium bambusae</name>
    <dbReference type="NCBI Taxonomy" id="662858"/>
    <lineage>
        <taxon>Bacteria</taxon>
        <taxon>Pseudomonadati</taxon>
        <taxon>Bacteroidota</taxon>
        <taxon>Sphingobacteriia</taxon>
        <taxon>Sphingobacteriales</taxon>
        <taxon>Sphingobacteriaceae</taxon>
        <taxon>Sphingobacterium</taxon>
    </lineage>
</organism>
<keyword evidence="3" id="KW-1185">Reference proteome</keyword>
<accession>A0ABW6BLB6</accession>
<keyword evidence="2" id="KW-0808">Transferase</keyword>
<dbReference type="PANTHER" id="PTHR43267">
    <property type="entry name" value="TRNA THREONYLCARBAMOYLADENOSINE DEHYDRATASE"/>
    <property type="match status" value="1"/>
</dbReference>
<dbReference type="InterPro" id="IPR035985">
    <property type="entry name" value="Ubiquitin-activating_enz"/>
</dbReference>
<dbReference type="InterPro" id="IPR045886">
    <property type="entry name" value="ThiF/MoeB/HesA"/>
</dbReference>
<proteinExistence type="predicted"/>